<dbReference type="InterPro" id="IPR011009">
    <property type="entry name" value="Kinase-like_dom_sf"/>
</dbReference>
<dbReference type="OrthoDB" id="5987198at2759"/>
<protein>
    <recommendedName>
        <fullName evidence="1">Protein kinase domain-containing protein</fullName>
    </recommendedName>
</protein>
<feature type="domain" description="Protein kinase" evidence="1">
    <location>
        <begin position="1"/>
        <end position="311"/>
    </location>
</feature>
<evidence type="ECO:0000313" key="3">
    <source>
        <dbReference type="Proteomes" id="UP000054144"/>
    </source>
</evidence>
<dbReference type="SMART" id="SM00220">
    <property type="entry name" value="S_TKc"/>
    <property type="match status" value="1"/>
</dbReference>
<sequence length="311" mass="36332">MSFIRPHEYVWRDIQPLLQERGYMLRPRYHKGHKLGRRSFLNRAQNCLLPCFYFPKPKFEDHIFLLQSHVLDARRMSDNMPVMLKVLDGPLQYGDLGLLKLLSSPEMKDDPRNHCVSLLDILFLSQNIIIIVLPVLKDWDSPPFEKVGQVLDFVLQIAETVDFLHEHNIAHGDLYTNNIMMDGSPLHPQQFHPIDYWRTPDGQRLTPTLSRSQVPRVQYYIIDFGNSIMFPSFEHRRPLRARVGADHSAPELAAYPGKLEPWDVFKLDIYTFGNFIRTRLIQVRLSLRSPHLSCLLCSICRNIATWTFLSL</sequence>
<dbReference type="AlphaFoldDB" id="A0A0D7AB85"/>
<keyword evidence="3" id="KW-1185">Reference proteome</keyword>
<accession>A0A0D7AB85</accession>
<dbReference type="GO" id="GO:0004672">
    <property type="term" value="F:protein kinase activity"/>
    <property type="evidence" value="ECO:0007669"/>
    <property type="project" value="InterPro"/>
</dbReference>
<proteinExistence type="predicted"/>
<evidence type="ECO:0000259" key="1">
    <source>
        <dbReference type="PROSITE" id="PS50011"/>
    </source>
</evidence>
<gene>
    <name evidence="2" type="ORF">FISHEDRAFT_45771</name>
</gene>
<organism evidence="2 3">
    <name type="scientific">Fistulina hepatica ATCC 64428</name>
    <dbReference type="NCBI Taxonomy" id="1128425"/>
    <lineage>
        <taxon>Eukaryota</taxon>
        <taxon>Fungi</taxon>
        <taxon>Dikarya</taxon>
        <taxon>Basidiomycota</taxon>
        <taxon>Agaricomycotina</taxon>
        <taxon>Agaricomycetes</taxon>
        <taxon>Agaricomycetidae</taxon>
        <taxon>Agaricales</taxon>
        <taxon>Fistulinaceae</taxon>
        <taxon>Fistulina</taxon>
    </lineage>
</organism>
<dbReference type="Proteomes" id="UP000054144">
    <property type="component" value="Unassembled WGS sequence"/>
</dbReference>
<evidence type="ECO:0000313" key="2">
    <source>
        <dbReference type="EMBL" id="KIY47206.1"/>
    </source>
</evidence>
<dbReference type="EMBL" id="KN882002">
    <property type="protein sequence ID" value="KIY47206.1"/>
    <property type="molecule type" value="Genomic_DNA"/>
</dbReference>
<dbReference type="Gene3D" id="1.10.510.10">
    <property type="entry name" value="Transferase(Phosphotransferase) domain 1"/>
    <property type="match status" value="1"/>
</dbReference>
<reference evidence="2 3" key="1">
    <citation type="journal article" date="2015" name="Fungal Genet. Biol.">
        <title>Evolution of novel wood decay mechanisms in Agaricales revealed by the genome sequences of Fistulina hepatica and Cylindrobasidium torrendii.</title>
        <authorList>
            <person name="Floudas D."/>
            <person name="Held B.W."/>
            <person name="Riley R."/>
            <person name="Nagy L.G."/>
            <person name="Koehler G."/>
            <person name="Ransdell A.S."/>
            <person name="Younus H."/>
            <person name="Chow J."/>
            <person name="Chiniquy J."/>
            <person name="Lipzen A."/>
            <person name="Tritt A."/>
            <person name="Sun H."/>
            <person name="Haridas S."/>
            <person name="LaButti K."/>
            <person name="Ohm R.A."/>
            <person name="Kues U."/>
            <person name="Blanchette R.A."/>
            <person name="Grigoriev I.V."/>
            <person name="Minto R.E."/>
            <person name="Hibbett D.S."/>
        </authorList>
    </citation>
    <scope>NUCLEOTIDE SEQUENCE [LARGE SCALE GENOMIC DNA]</scope>
    <source>
        <strain evidence="2 3">ATCC 64428</strain>
    </source>
</reference>
<dbReference type="SUPFAM" id="SSF56112">
    <property type="entry name" value="Protein kinase-like (PK-like)"/>
    <property type="match status" value="1"/>
</dbReference>
<dbReference type="InterPro" id="IPR000719">
    <property type="entry name" value="Prot_kinase_dom"/>
</dbReference>
<dbReference type="PROSITE" id="PS50011">
    <property type="entry name" value="PROTEIN_KINASE_DOM"/>
    <property type="match status" value="1"/>
</dbReference>
<dbReference type="GO" id="GO:0005524">
    <property type="term" value="F:ATP binding"/>
    <property type="evidence" value="ECO:0007669"/>
    <property type="project" value="InterPro"/>
</dbReference>
<name>A0A0D7AB85_9AGAR</name>